<keyword evidence="3 11" id="KW-0479">Metal-binding</keyword>
<proteinExistence type="inferred from homology"/>
<sequence length="431" mass="48280">MVPKETTQLLVANHKAMIFCAVCGDTALGKHYGVNACNGCKGFFRRSIWKHRTYACRYGGKCSIAKEQRNACRSCRLRTCLEAGMNPRAVQGDLDSASTSNNVVSVTNAGSKIILREVSCQTENAVTTYPGSPLPFLNSTSSISSVSSNCSTVYSTASYSGNYSGISKHEQLLTTIRKVFDRVDENSVEPITNTYNFETAFYNPHLICNRTPIMPTATRPATLYEVLQDFRRVFVLYTDILNVIPEFAKLDDNDKMCLAKGRFAFFYWWLSCCWGARADCTGVCYANGTYHPIDKNYQVFPDVSNVTELSWETVTCPLREIGITEQETLMGCVFSIFYEFPVAPKISISGEHLLNEARDYYTQCMSYVSPYYGIGSELKNASRLADIALIFTSITNLKYLTSDNIELSDVLHVMEVDQFFADAFQVGKKNR</sequence>
<evidence type="ECO:0000256" key="9">
    <source>
        <dbReference type="ARBA" id="ARBA00023170"/>
    </source>
</evidence>
<dbReference type="PANTHER" id="PTHR47630:SF3">
    <property type="entry name" value="NR LBD DOMAIN-CONTAINING PROTEIN"/>
    <property type="match status" value="1"/>
</dbReference>
<dbReference type="Gene3D" id="1.10.565.10">
    <property type="entry name" value="Retinoid X Receptor"/>
    <property type="match status" value="1"/>
</dbReference>
<evidence type="ECO:0000256" key="10">
    <source>
        <dbReference type="ARBA" id="ARBA00023242"/>
    </source>
</evidence>
<comment type="subcellular location">
    <subcellularLocation>
        <location evidence="1 11">Nucleus</location>
    </subcellularLocation>
</comment>
<evidence type="ECO:0000259" key="12">
    <source>
        <dbReference type="PROSITE" id="PS51030"/>
    </source>
</evidence>
<dbReference type="InterPro" id="IPR000536">
    <property type="entry name" value="Nucl_hrmn_rcpt_lig-bd"/>
</dbReference>
<comment type="similarity">
    <text evidence="2 11">Belongs to the nuclear hormone receptor family.</text>
</comment>
<dbReference type="InterPro" id="IPR035500">
    <property type="entry name" value="NHR-like_dom_sf"/>
</dbReference>
<keyword evidence="7 11" id="KW-0238">DNA-binding</keyword>
<dbReference type="AlphaFoldDB" id="A0A9P1IC80"/>
<dbReference type="InterPro" id="IPR049636">
    <property type="entry name" value="HNF4-like_DBD"/>
</dbReference>
<comment type="caution">
    <text evidence="14">The sequence shown here is derived from an EMBL/GenBank/DDBJ whole genome shotgun (WGS) entry which is preliminary data.</text>
</comment>
<evidence type="ECO:0000256" key="6">
    <source>
        <dbReference type="ARBA" id="ARBA00023015"/>
    </source>
</evidence>
<dbReference type="InterPro" id="IPR052499">
    <property type="entry name" value="C.elegans_NHRs"/>
</dbReference>
<dbReference type="InterPro" id="IPR001628">
    <property type="entry name" value="Znf_hrmn_rcpt"/>
</dbReference>
<dbReference type="GO" id="GO:0000978">
    <property type="term" value="F:RNA polymerase II cis-regulatory region sequence-specific DNA binding"/>
    <property type="evidence" value="ECO:0007669"/>
    <property type="project" value="InterPro"/>
</dbReference>
<gene>
    <name evidence="14" type="ORF">CAMP_LOCUS4595</name>
</gene>
<dbReference type="SMART" id="SM00399">
    <property type="entry name" value="ZnF_C4"/>
    <property type="match status" value="1"/>
</dbReference>
<feature type="domain" description="Nuclear receptor" evidence="12">
    <location>
        <begin position="17"/>
        <end position="92"/>
    </location>
</feature>
<keyword evidence="15" id="KW-1185">Reference proteome</keyword>
<dbReference type="PROSITE" id="PS51030">
    <property type="entry name" value="NUCLEAR_REC_DBD_2"/>
    <property type="match status" value="1"/>
</dbReference>
<evidence type="ECO:0000256" key="7">
    <source>
        <dbReference type="ARBA" id="ARBA00023125"/>
    </source>
</evidence>
<dbReference type="Pfam" id="PF00105">
    <property type="entry name" value="zf-C4"/>
    <property type="match status" value="1"/>
</dbReference>
<dbReference type="GO" id="GO:0003700">
    <property type="term" value="F:DNA-binding transcription factor activity"/>
    <property type="evidence" value="ECO:0007669"/>
    <property type="project" value="InterPro"/>
</dbReference>
<dbReference type="Pfam" id="PF00104">
    <property type="entry name" value="Hormone_recep"/>
    <property type="match status" value="1"/>
</dbReference>
<dbReference type="OrthoDB" id="5817395at2759"/>
<organism evidence="14 15">
    <name type="scientific">Caenorhabditis angaria</name>
    <dbReference type="NCBI Taxonomy" id="860376"/>
    <lineage>
        <taxon>Eukaryota</taxon>
        <taxon>Metazoa</taxon>
        <taxon>Ecdysozoa</taxon>
        <taxon>Nematoda</taxon>
        <taxon>Chromadorea</taxon>
        <taxon>Rhabditida</taxon>
        <taxon>Rhabditina</taxon>
        <taxon>Rhabditomorpha</taxon>
        <taxon>Rhabditoidea</taxon>
        <taxon>Rhabditidae</taxon>
        <taxon>Peloderinae</taxon>
        <taxon>Caenorhabditis</taxon>
    </lineage>
</organism>
<keyword evidence="8 11" id="KW-0804">Transcription</keyword>
<evidence type="ECO:0000313" key="15">
    <source>
        <dbReference type="Proteomes" id="UP001152747"/>
    </source>
</evidence>
<keyword evidence="10 11" id="KW-0539">Nucleus</keyword>
<evidence type="ECO:0000256" key="8">
    <source>
        <dbReference type="ARBA" id="ARBA00023163"/>
    </source>
</evidence>
<dbReference type="GO" id="GO:0005634">
    <property type="term" value="C:nucleus"/>
    <property type="evidence" value="ECO:0007669"/>
    <property type="project" value="UniProtKB-SubCell"/>
</dbReference>
<name>A0A9P1IC80_9PELO</name>
<dbReference type="SUPFAM" id="SSF48508">
    <property type="entry name" value="Nuclear receptor ligand-binding domain"/>
    <property type="match status" value="1"/>
</dbReference>
<dbReference type="Gene3D" id="3.30.50.10">
    <property type="entry name" value="Erythroid Transcription Factor GATA-1, subunit A"/>
    <property type="match status" value="1"/>
</dbReference>
<dbReference type="PROSITE" id="PS00031">
    <property type="entry name" value="NUCLEAR_REC_DBD_1"/>
    <property type="match status" value="1"/>
</dbReference>
<keyword evidence="9 11" id="KW-0675">Receptor</keyword>
<evidence type="ECO:0000259" key="13">
    <source>
        <dbReference type="PROSITE" id="PS51843"/>
    </source>
</evidence>
<keyword evidence="5 11" id="KW-0862">Zinc</keyword>
<evidence type="ECO:0008006" key="16">
    <source>
        <dbReference type="Google" id="ProtNLM"/>
    </source>
</evidence>
<protein>
    <recommendedName>
        <fullName evidence="16">Nuclear receptor domain-containing protein</fullName>
    </recommendedName>
</protein>
<dbReference type="GO" id="GO:0008270">
    <property type="term" value="F:zinc ion binding"/>
    <property type="evidence" value="ECO:0007669"/>
    <property type="project" value="UniProtKB-KW"/>
</dbReference>
<dbReference type="CDD" id="cd06960">
    <property type="entry name" value="NR_DBD_HNF4A"/>
    <property type="match status" value="1"/>
</dbReference>
<evidence type="ECO:0000256" key="4">
    <source>
        <dbReference type="ARBA" id="ARBA00022771"/>
    </source>
</evidence>
<evidence type="ECO:0000313" key="14">
    <source>
        <dbReference type="EMBL" id="CAI5441958.1"/>
    </source>
</evidence>
<keyword evidence="4 11" id="KW-0863">Zinc-finger</keyword>
<dbReference type="SUPFAM" id="SSF57716">
    <property type="entry name" value="Glucocorticoid receptor-like (DNA-binding domain)"/>
    <property type="match status" value="1"/>
</dbReference>
<dbReference type="PANTHER" id="PTHR47630">
    <property type="entry name" value="NUCLEAR HORMONE RECEPTOR FAMILY-RELATED-RELATED"/>
    <property type="match status" value="1"/>
</dbReference>
<evidence type="ECO:0000256" key="11">
    <source>
        <dbReference type="RuleBase" id="RU004334"/>
    </source>
</evidence>
<evidence type="ECO:0000256" key="1">
    <source>
        <dbReference type="ARBA" id="ARBA00004123"/>
    </source>
</evidence>
<feature type="domain" description="NR LBD" evidence="13">
    <location>
        <begin position="186"/>
        <end position="427"/>
    </location>
</feature>
<dbReference type="SMART" id="SM00430">
    <property type="entry name" value="HOLI"/>
    <property type="match status" value="1"/>
</dbReference>
<evidence type="ECO:0000256" key="5">
    <source>
        <dbReference type="ARBA" id="ARBA00022833"/>
    </source>
</evidence>
<dbReference type="InterPro" id="IPR013088">
    <property type="entry name" value="Znf_NHR/GATA"/>
</dbReference>
<dbReference type="PRINTS" id="PR00047">
    <property type="entry name" value="STROIDFINGER"/>
</dbReference>
<dbReference type="FunFam" id="3.30.50.10:FF:000030">
    <property type="entry name" value="Nuclear Hormone Receptor family"/>
    <property type="match status" value="1"/>
</dbReference>
<accession>A0A9P1IC80</accession>
<evidence type="ECO:0000256" key="3">
    <source>
        <dbReference type="ARBA" id="ARBA00022723"/>
    </source>
</evidence>
<dbReference type="PROSITE" id="PS51843">
    <property type="entry name" value="NR_LBD"/>
    <property type="match status" value="1"/>
</dbReference>
<dbReference type="EMBL" id="CANHGI010000002">
    <property type="protein sequence ID" value="CAI5441958.1"/>
    <property type="molecule type" value="Genomic_DNA"/>
</dbReference>
<evidence type="ECO:0000256" key="2">
    <source>
        <dbReference type="ARBA" id="ARBA00005993"/>
    </source>
</evidence>
<dbReference type="Proteomes" id="UP001152747">
    <property type="component" value="Unassembled WGS sequence"/>
</dbReference>
<reference evidence="14" key="1">
    <citation type="submission" date="2022-11" db="EMBL/GenBank/DDBJ databases">
        <authorList>
            <person name="Kikuchi T."/>
        </authorList>
    </citation>
    <scope>NUCLEOTIDE SEQUENCE</scope>
    <source>
        <strain evidence="14">PS1010</strain>
    </source>
</reference>
<keyword evidence="6 11" id="KW-0805">Transcription regulation</keyword>